<evidence type="ECO:0000313" key="2">
    <source>
        <dbReference type="Proteomes" id="UP000828390"/>
    </source>
</evidence>
<dbReference type="AlphaFoldDB" id="A0A9D4FB37"/>
<keyword evidence="2" id="KW-1185">Reference proteome</keyword>
<organism evidence="1 2">
    <name type="scientific">Dreissena polymorpha</name>
    <name type="common">Zebra mussel</name>
    <name type="synonym">Mytilus polymorpha</name>
    <dbReference type="NCBI Taxonomy" id="45954"/>
    <lineage>
        <taxon>Eukaryota</taxon>
        <taxon>Metazoa</taxon>
        <taxon>Spiralia</taxon>
        <taxon>Lophotrochozoa</taxon>
        <taxon>Mollusca</taxon>
        <taxon>Bivalvia</taxon>
        <taxon>Autobranchia</taxon>
        <taxon>Heteroconchia</taxon>
        <taxon>Euheterodonta</taxon>
        <taxon>Imparidentia</taxon>
        <taxon>Neoheterodontei</taxon>
        <taxon>Myida</taxon>
        <taxon>Dreissenoidea</taxon>
        <taxon>Dreissenidae</taxon>
        <taxon>Dreissena</taxon>
    </lineage>
</organism>
<accession>A0A9D4FB37</accession>
<proteinExistence type="predicted"/>
<evidence type="ECO:0000313" key="1">
    <source>
        <dbReference type="EMBL" id="KAH3793350.1"/>
    </source>
</evidence>
<dbReference type="Proteomes" id="UP000828390">
    <property type="component" value="Unassembled WGS sequence"/>
</dbReference>
<dbReference type="EMBL" id="JAIWYP010000007">
    <property type="protein sequence ID" value="KAH3793350.1"/>
    <property type="molecule type" value="Genomic_DNA"/>
</dbReference>
<protein>
    <submittedName>
        <fullName evidence="1">Uncharacterized protein</fullName>
    </submittedName>
</protein>
<gene>
    <name evidence="1" type="ORF">DPMN_146858</name>
</gene>
<sequence length="61" mass="7115">MGERVNALYFVLRRLQKVRKCGPKRFSKGSMGEEYREQALNERERQHTCAIANGTYPEIVV</sequence>
<comment type="caution">
    <text evidence="1">The sequence shown here is derived from an EMBL/GenBank/DDBJ whole genome shotgun (WGS) entry which is preliminary data.</text>
</comment>
<name>A0A9D4FB37_DREPO</name>
<reference evidence="1" key="2">
    <citation type="submission" date="2020-11" db="EMBL/GenBank/DDBJ databases">
        <authorList>
            <person name="McCartney M.A."/>
            <person name="Auch B."/>
            <person name="Kono T."/>
            <person name="Mallez S."/>
            <person name="Becker A."/>
            <person name="Gohl D.M."/>
            <person name="Silverstein K.A.T."/>
            <person name="Koren S."/>
            <person name="Bechman K.B."/>
            <person name="Herman A."/>
            <person name="Abrahante J.E."/>
            <person name="Garbe J."/>
        </authorList>
    </citation>
    <scope>NUCLEOTIDE SEQUENCE</scope>
    <source>
        <strain evidence="1">Duluth1</strain>
        <tissue evidence="1">Whole animal</tissue>
    </source>
</reference>
<reference evidence="1" key="1">
    <citation type="journal article" date="2019" name="bioRxiv">
        <title>The Genome of the Zebra Mussel, Dreissena polymorpha: A Resource for Invasive Species Research.</title>
        <authorList>
            <person name="McCartney M.A."/>
            <person name="Auch B."/>
            <person name="Kono T."/>
            <person name="Mallez S."/>
            <person name="Zhang Y."/>
            <person name="Obille A."/>
            <person name="Becker A."/>
            <person name="Abrahante J.E."/>
            <person name="Garbe J."/>
            <person name="Badalamenti J.P."/>
            <person name="Herman A."/>
            <person name="Mangelson H."/>
            <person name="Liachko I."/>
            <person name="Sullivan S."/>
            <person name="Sone E.D."/>
            <person name="Koren S."/>
            <person name="Silverstein K.A.T."/>
            <person name="Beckman K.B."/>
            <person name="Gohl D.M."/>
        </authorList>
    </citation>
    <scope>NUCLEOTIDE SEQUENCE</scope>
    <source>
        <strain evidence="1">Duluth1</strain>
        <tissue evidence="1">Whole animal</tissue>
    </source>
</reference>